<evidence type="ECO:0000256" key="1">
    <source>
        <dbReference type="SAM" id="Phobius"/>
    </source>
</evidence>
<dbReference type="EMBL" id="CM031809">
    <property type="protein sequence ID" value="KAG6667087.1"/>
    <property type="molecule type" value="Genomic_DNA"/>
</dbReference>
<feature type="transmembrane region" description="Helical" evidence="1">
    <location>
        <begin position="76"/>
        <end position="98"/>
    </location>
</feature>
<accession>A0A8T1RJ33</accession>
<keyword evidence="3" id="KW-1185">Reference proteome</keyword>
<reference evidence="2" key="1">
    <citation type="submission" date="2020-12" db="EMBL/GenBank/DDBJ databases">
        <title>WGS assembly of Carya illinoinensis cv. Pawnee.</title>
        <authorList>
            <person name="Platts A."/>
            <person name="Shu S."/>
            <person name="Wright S."/>
            <person name="Barry K."/>
            <person name="Edger P."/>
            <person name="Pires J.C."/>
            <person name="Schmutz J."/>
        </authorList>
    </citation>
    <scope>NUCLEOTIDE SEQUENCE</scope>
    <source>
        <tissue evidence="2">Leaf</tissue>
    </source>
</reference>
<proteinExistence type="predicted"/>
<name>A0A8T1RJ33_CARIL</name>
<keyword evidence="1" id="KW-0472">Membrane</keyword>
<dbReference type="AlphaFoldDB" id="A0A8T1RJ33"/>
<keyword evidence="1" id="KW-1133">Transmembrane helix</keyword>
<sequence length="112" mass="13026">MWKIESINVKAATDGFPRGVLETELPISSTDGKIKENGRGRDIGRHGCVIRKQRWRFNAENCTWNFPAVSGVYSRVIIISWDIMFYFNSAIIYIYIYINAEKNYIFIINNII</sequence>
<evidence type="ECO:0000313" key="3">
    <source>
        <dbReference type="Proteomes" id="UP000811609"/>
    </source>
</evidence>
<dbReference type="Proteomes" id="UP000811609">
    <property type="component" value="Chromosome 1"/>
</dbReference>
<protein>
    <submittedName>
        <fullName evidence="2">Uncharacterized protein</fullName>
    </submittedName>
</protein>
<comment type="caution">
    <text evidence="2">The sequence shown here is derived from an EMBL/GenBank/DDBJ whole genome shotgun (WGS) entry which is preliminary data.</text>
</comment>
<evidence type="ECO:0000313" key="2">
    <source>
        <dbReference type="EMBL" id="KAG6667087.1"/>
    </source>
</evidence>
<organism evidence="2 3">
    <name type="scientific">Carya illinoinensis</name>
    <name type="common">Pecan</name>
    <dbReference type="NCBI Taxonomy" id="32201"/>
    <lineage>
        <taxon>Eukaryota</taxon>
        <taxon>Viridiplantae</taxon>
        <taxon>Streptophyta</taxon>
        <taxon>Embryophyta</taxon>
        <taxon>Tracheophyta</taxon>
        <taxon>Spermatophyta</taxon>
        <taxon>Magnoliopsida</taxon>
        <taxon>eudicotyledons</taxon>
        <taxon>Gunneridae</taxon>
        <taxon>Pentapetalae</taxon>
        <taxon>rosids</taxon>
        <taxon>fabids</taxon>
        <taxon>Fagales</taxon>
        <taxon>Juglandaceae</taxon>
        <taxon>Carya</taxon>
    </lineage>
</organism>
<gene>
    <name evidence="2" type="ORF">CIPAW_01G076600</name>
</gene>
<keyword evidence="1" id="KW-0812">Transmembrane</keyword>